<dbReference type="RefSeq" id="WP_129458257.1">
    <property type="nucleotide sequence ID" value="NZ_PPCV01000003.1"/>
</dbReference>
<keyword evidence="3 5" id="KW-0547">Nucleotide-binding</keyword>
<organism evidence="6 7">
    <name type="scientific">Propioniciclava flava</name>
    <dbReference type="NCBI Taxonomy" id="2072026"/>
    <lineage>
        <taxon>Bacteria</taxon>
        <taxon>Bacillati</taxon>
        <taxon>Actinomycetota</taxon>
        <taxon>Actinomycetes</taxon>
        <taxon>Propionibacteriales</taxon>
        <taxon>Propionibacteriaceae</taxon>
        <taxon>Propioniciclava</taxon>
    </lineage>
</organism>
<evidence type="ECO:0000256" key="3">
    <source>
        <dbReference type="ARBA" id="ARBA00022741"/>
    </source>
</evidence>
<dbReference type="PANTHER" id="PTHR31756:SF3">
    <property type="entry name" value="PYRUVATE, PHOSPHATE DIKINASE REGULATORY PROTEIN 1, CHLOROPLASTIC"/>
    <property type="match status" value="1"/>
</dbReference>
<keyword evidence="2 5" id="KW-0808">Transferase</keyword>
<accession>A0A4Q2EJ32</accession>
<dbReference type="HAMAP" id="MF_00921">
    <property type="entry name" value="PDRP"/>
    <property type="match status" value="1"/>
</dbReference>
<dbReference type="InterPro" id="IPR026565">
    <property type="entry name" value="PPDK_reg"/>
</dbReference>
<reference evidence="6 7" key="1">
    <citation type="submission" date="2018-01" db="EMBL/GenBank/DDBJ databases">
        <title>Lactibacter flavus gen. nov., sp. nov., a novel bacterium of the family Propionibacteriaceae isolated from raw milk and dairy products.</title>
        <authorList>
            <person name="Wenning M."/>
            <person name="Breitenwieser F."/>
            <person name="Huptas C."/>
            <person name="von Neubeck M."/>
            <person name="Busse H.-J."/>
            <person name="Scherer S."/>
        </authorList>
    </citation>
    <scope>NUCLEOTIDE SEQUENCE [LARGE SCALE GENOMIC DNA]</scope>
    <source>
        <strain evidence="6 7">VG341</strain>
    </source>
</reference>
<evidence type="ECO:0000256" key="1">
    <source>
        <dbReference type="ARBA" id="ARBA00022527"/>
    </source>
</evidence>
<comment type="function">
    <text evidence="5">Bifunctional serine/threonine kinase and phosphorylase involved in the regulation of the pyruvate, phosphate dikinase (PPDK) by catalyzing its phosphorylation/dephosphorylation.</text>
</comment>
<dbReference type="PANTHER" id="PTHR31756">
    <property type="entry name" value="PYRUVATE, PHOSPHATE DIKINASE REGULATORY PROTEIN 1, CHLOROPLASTIC"/>
    <property type="match status" value="1"/>
</dbReference>
<dbReference type="EMBL" id="PPCV01000003">
    <property type="protein sequence ID" value="RXW32642.1"/>
    <property type="molecule type" value="Genomic_DNA"/>
</dbReference>
<keyword evidence="7" id="KW-1185">Reference proteome</keyword>
<evidence type="ECO:0000256" key="4">
    <source>
        <dbReference type="ARBA" id="ARBA00022777"/>
    </source>
</evidence>
<dbReference type="EC" id="2.7.4.27" evidence="5"/>
<sequence>MTDNGGSVHDPTLEIHLLADSTGESGARVARAAVAQFPSMEFRLVRHRRVTTTAALMKALDAIRARAGAPTAVFFTLVDEELAGLVTSACQELEVPYADLMTDAMRALQQISGIEPDQVPLRPVGVEADYFARIAAIDFAVRNDDGAAPTTLPECDICLVGPSRSGKTPLSIFLGYMGYKVVNVPLVPGITPPKELFEIERWRIVGLSMDPERLQAIRAERVKGLGVRRPMKDGYVDLAKIYAELDEVGQTMKQLRCPVIDTTGMALEESASRILDIVEERARIHRGKLRRVPNINSELNPHTAG</sequence>
<dbReference type="Pfam" id="PF03618">
    <property type="entry name" value="Kinase-PPPase"/>
    <property type="match status" value="1"/>
</dbReference>
<comment type="catalytic activity">
    <reaction evidence="5">
        <text>N(tele)-phospho-L-histidyl/L-threonyl-[pyruvate, phosphate dikinase] + ADP = N(tele)-phospho-L-histidyl/O-phospho-L-threonyl-[pyruvate, phosphate dikinase] + AMP + H(+)</text>
        <dbReference type="Rhea" id="RHEA:43692"/>
        <dbReference type="Rhea" id="RHEA-COMP:10650"/>
        <dbReference type="Rhea" id="RHEA-COMP:10651"/>
        <dbReference type="ChEBI" id="CHEBI:15378"/>
        <dbReference type="ChEBI" id="CHEBI:30013"/>
        <dbReference type="ChEBI" id="CHEBI:61977"/>
        <dbReference type="ChEBI" id="CHEBI:83586"/>
        <dbReference type="ChEBI" id="CHEBI:456215"/>
        <dbReference type="ChEBI" id="CHEBI:456216"/>
        <dbReference type="EC" id="2.7.11.32"/>
    </reaction>
</comment>
<feature type="binding site" evidence="5">
    <location>
        <begin position="161"/>
        <end position="168"/>
    </location>
    <ligand>
        <name>ADP</name>
        <dbReference type="ChEBI" id="CHEBI:456216"/>
    </ligand>
</feature>
<dbReference type="NCBIfam" id="NF003742">
    <property type="entry name" value="PRK05339.1"/>
    <property type="match status" value="1"/>
</dbReference>
<proteinExistence type="inferred from homology"/>
<comment type="caution">
    <text evidence="6">The sequence shown here is derived from an EMBL/GenBank/DDBJ whole genome shotgun (WGS) entry which is preliminary data.</text>
</comment>
<evidence type="ECO:0000313" key="7">
    <source>
        <dbReference type="Proteomes" id="UP000290624"/>
    </source>
</evidence>
<evidence type="ECO:0000313" key="6">
    <source>
        <dbReference type="EMBL" id="RXW32642.1"/>
    </source>
</evidence>
<dbReference type="InterPro" id="IPR005177">
    <property type="entry name" value="Kinase-pyrophosphorylase"/>
</dbReference>
<dbReference type="OrthoDB" id="3171473at2"/>
<dbReference type="GO" id="GO:0043531">
    <property type="term" value="F:ADP binding"/>
    <property type="evidence" value="ECO:0007669"/>
    <property type="project" value="UniProtKB-UniRule"/>
</dbReference>
<dbReference type="AlphaFoldDB" id="A0A4Q2EJ32"/>
<keyword evidence="4 5" id="KW-0418">Kinase</keyword>
<evidence type="ECO:0000256" key="5">
    <source>
        <dbReference type="HAMAP-Rule" id="MF_00921"/>
    </source>
</evidence>
<dbReference type="GO" id="GO:0005524">
    <property type="term" value="F:ATP binding"/>
    <property type="evidence" value="ECO:0007669"/>
    <property type="project" value="InterPro"/>
</dbReference>
<comment type="catalytic activity">
    <reaction evidence="5">
        <text>N(tele)-phospho-L-histidyl/O-phospho-L-threonyl-[pyruvate, phosphate dikinase] + phosphate + H(+) = N(tele)-phospho-L-histidyl/L-threonyl-[pyruvate, phosphate dikinase] + diphosphate</text>
        <dbReference type="Rhea" id="RHEA:43696"/>
        <dbReference type="Rhea" id="RHEA-COMP:10650"/>
        <dbReference type="Rhea" id="RHEA-COMP:10651"/>
        <dbReference type="ChEBI" id="CHEBI:15378"/>
        <dbReference type="ChEBI" id="CHEBI:30013"/>
        <dbReference type="ChEBI" id="CHEBI:33019"/>
        <dbReference type="ChEBI" id="CHEBI:43474"/>
        <dbReference type="ChEBI" id="CHEBI:61977"/>
        <dbReference type="ChEBI" id="CHEBI:83586"/>
        <dbReference type="EC" id="2.7.4.27"/>
    </reaction>
</comment>
<name>A0A4Q2EJ32_9ACTN</name>
<gene>
    <name evidence="6" type="ORF">C1706_05705</name>
</gene>
<dbReference type="GO" id="GO:0004674">
    <property type="term" value="F:protein serine/threonine kinase activity"/>
    <property type="evidence" value="ECO:0007669"/>
    <property type="project" value="UniProtKB-UniRule"/>
</dbReference>
<dbReference type="Proteomes" id="UP000290624">
    <property type="component" value="Unassembled WGS sequence"/>
</dbReference>
<evidence type="ECO:0000256" key="2">
    <source>
        <dbReference type="ARBA" id="ARBA00022679"/>
    </source>
</evidence>
<dbReference type="GO" id="GO:0016776">
    <property type="term" value="F:phosphotransferase activity, phosphate group as acceptor"/>
    <property type="evidence" value="ECO:0007669"/>
    <property type="project" value="UniProtKB-UniRule"/>
</dbReference>
<comment type="similarity">
    <text evidence="5">Belongs to the pyruvate, phosphate/water dikinase regulatory protein family. PDRP subfamily.</text>
</comment>
<protein>
    <recommendedName>
        <fullName evidence="5">Putative pyruvate, phosphate dikinase regulatory protein</fullName>
        <shortName evidence="5">PPDK regulatory protein</shortName>
        <ecNumber evidence="5">2.7.11.32</ecNumber>
        <ecNumber evidence="5">2.7.4.27</ecNumber>
    </recommendedName>
</protein>
<keyword evidence="1 5" id="KW-0723">Serine/threonine-protein kinase</keyword>
<dbReference type="EC" id="2.7.11.32" evidence="5"/>